<evidence type="ECO:0000313" key="4">
    <source>
        <dbReference type="Proteomes" id="UP000604046"/>
    </source>
</evidence>
<dbReference type="GO" id="GO:0031417">
    <property type="term" value="C:NatC complex"/>
    <property type="evidence" value="ECO:0007669"/>
    <property type="project" value="InterPro"/>
</dbReference>
<proteinExistence type="predicted"/>
<dbReference type="AlphaFoldDB" id="A0A812NUG4"/>
<keyword evidence="4" id="KW-1185">Reference proteome</keyword>
<evidence type="ECO:0000259" key="2">
    <source>
        <dbReference type="SMART" id="SM00651"/>
    </source>
</evidence>
<sequence>MATVSSVLPAIAEGQVKDAASAKMFMSKLMNSLVRAHIEDGRIISGQLWCFDQLRNLILLNGFETRTDQEGQQQHRSLGPLVMVPGKYILKLEATKAASEAAAAAAEAEAAKEQDEADEAK</sequence>
<organism evidence="3 4">
    <name type="scientific">Symbiodinium natans</name>
    <dbReference type="NCBI Taxonomy" id="878477"/>
    <lineage>
        <taxon>Eukaryota</taxon>
        <taxon>Sar</taxon>
        <taxon>Alveolata</taxon>
        <taxon>Dinophyceae</taxon>
        <taxon>Suessiales</taxon>
        <taxon>Symbiodiniaceae</taxon>
        <taxon>Symbiodinium</taxon>
    </lineage>
</organism>
<dbReference type="Gene3D" id="2.30.30.100">
    <property type="match status" value="1"/>
</dbReference>
<reference evidence="3" key="1">
    <citation type="submission" date="2021-02" db="EMBL/GenBank/DDBJ databases">
        <authorList>
            <person name="Dougan E. K."/>
            <person name="Rhodes N."/>
            <person name="Thang M."/>
            <person name="Chan C."/>
        </authorList>
    </citation>
    <scope>NUCLEOTIDE SEQUENCE</scope>
</reference>
<dbReference type="CDD" id="cd06168">
    <property type="entry name" value="LSMD1"/>
    <property type="match status" value="1"/>
</dbReference>
<dbReference type="SUPFAM" id="SSF50182">
    <property type="entry name" value="Sm-like ribonucleoproteins"/>
    <property type="match status" value="1"/>
</dbReference>
<dbReference type="InterPro" id="IPR050914">
    <property type="entry name" value="snRNP_SmB/NAA38-like"/>
</dbReference>
<evidence type="ECO:0000313" key="3">
    <source>
        <dbReference type="EMBL" id="CAE7324832.1"/>
    </source>
</evidence>
<comment type="caution">
    <text evidence="3">The sequence shown here is derived from an EMBL/GenBank/DDBJ whole genome shotgun (WGS) entry which is preliminary data.</text>
</comment>
<dbReference type="InterPro" id="IPR001163">
    <property type="entry name" value="Sm_dom_euk/arc"/>
</dbReference>
<protein>
    <recommendedName>
        <fullName evidence="2">Sm domain-containing protein</fullName>
    </recommendedName>
</protein>
<accession>A0A812NUG4</accession>
<dbReference type="EMBL" id="CAJNDS010002098">
    <property type="protein sequence ID" value="CAE7324832.1"/>
    <property type="molecule type" value="Genomic_DNA"/>
</dbReference>
<evidence type="ECO:0000256" key="1">
    <source>
        <dbReference type="SAM" id="Coils"/>
    </source>
</evidence>
<dbReference type="InterPro" id="IPR010920">
    <property type="entry name" value="LSM_dom_sf"/>
</dbReference>
<dbReference type="SMART" id="SM00651">
    <property type="entry name" value="Sm"/>
    <property type="match status" value="1"/>
</dbReference>
<name>A0A812NUG4_9DINO</name>
<gene>
    <name evidence="3" type="ORF">SNAT2548_LOCUS17008</name>
</gene>
<dbReference type="OrthoDB" id="2020720at2759"/>
<feature type="domain" description="Sm" evidence="2">
    <location>
        <begin position="24"/>
        <end position="94"/>
    </location>
</feature>
<dbReference type="Proteomes" id="UP000604046">
    <property type="component" value="Unassembled WGS sequence"/>
</dbReference>
<feature type="coiled-coil region" evidence="1">
    <location>
        <begin position="89"/>
        <end position="118"/>
    </location>
</feature>
<keyword evidence="1" id="KW-0175">Coiled coil</keyword>
<dbReference type="InterPro" id="IPR034110">
    <property type="entry name" value="LSMD1_Sm"/>
</dbReference>
<dbReference type="Pfam" id="PF01423">
    <property type="entry name" value="LSM"/>
    <property type="match status" value="1"/>
</dbReference>
<dbReference type="PANTHER" id="PTHR10701">
    <property type="entry name" value="SMALL NUCLEAR RIBONUCLEOPROTEIN-ASSOCIATED PROTEIN B AND N"/>
    <property type="match status" value="1"/>
</dbReference>
<dbReference type="PANTHER" id="PTHR10701:SF5">
    <property type="entry name" value="N-ALPHA-ACETYLTRANSFERASE 38, NATC AUXILIARY SUBUNIT"/>
    <property type="match status" value="1"/>
</dbReference>